<evidence type="ECO:0000313" key="1">
    <source>
        <dbReference type="EMBL" id="GAA5524936.1"/>
    </source>
</evidence>
<name>A0ABP9WS22_9GAMM</name>
<proteinExistence type="predicted"/>
<dbReference type="EMBL" id="BAABRT010000009">
    <property type="protein sequence ID" value="GAA5524936.1"/>
    <property type="molecule type" value="Genomic_DNA"/>
</dbReference>
<keyword evidence="2" id="KW-1185">Reference proteome</keyword>
<accession>A0ABP9WS22</accession>
<reference evidence="1 2" key="1">
    <citation type="submission" date="2024-02" db="EMBL/GenBank/DDBJ databases">
        <title>Microbulbifer aestuariivivens NBRC 112533.</title>
        <authorList>
            <person name="Ichikawa N."/>
            <person name="Katano-Makiyama Y."/>
            <person name="Hidaka K."/>
        </authorList>
    </citation>
    <scope>NUCLEOTIDE SEQUENCE [LARGE SCALE GENOMIC DNA]</scope>
    <source>
        <strain evidence="1 2">NBRC 112533</strain>
    </source>
</reference>
<organism evidence="1 2">
    <name type="scientific">Microbulbifer aestuariivivens</name>
    <dbReference type="NCBI Taxonomy" id="1908308"/>
    <lineage>
        <taxon>Bacteria</taxon>
        <taxon>Pseudomonadati</taxon>
        <taxon>Pseudomonadota</taxon>
        <taxon>Gammaproteobacteria</taxon>
        <taxon>Cellvibrionales</taxon>
        <taxon>Microbulbiferaceae</taxon>
        <taxon>Microbulbifer</taxon>
    </lineage>
</organism>
<sequence>MHKQFNIDRAAAHLGVAWLTKAEAGRNGNAMLQQVSPNFEWRFQNFKATNKKNGSVAKSPFMGAVDKKNSIRWLFSQLPAKRGGAEESAVIAGSFGGSEVVASRADLFSAGDILKKLIALGFDGASENIVEEVVDDEW</sequence>
<evidence type="ECO:0000313" key="2">
    <source>
        <dbReference type="Proteomes" id="UP001408594"/>
    </source>
</evidence>
<dbReference type="RefSeq" id="WP_345550227.1">
    <property type="nucleotide sequence ID" value="NZ_BAABRT010000009.1"/>
</dbReference>
<gene>
    <name evidence="1" type="ORF">Maes01_01495</name>
</gene>
<comment type="caution">
    <text evidence="1">The sequence shown here is derived from an EMBL/GenBank/DDBJ whole genome shotgun (WGS) entry which is preliminary data.</text>
</comment>
<dbReference type="Proteomes" id="UP001408594">
    <property type="component" value="Unassembled WGS sequence"/>
</dbReference>
<protein>
    <submittedName>
        <fullName evidence="1">Uncharacterized protein</fullName>
    </submittedName>
</protein>